<name>A0A4R0KT63_9ACTN</name>
<reference evidence="2 3" key="1">
    <citation type="submission" date="2019-02" db="EMBL/GenBank/DDBJ databases">
        <title>Kribbella capetownensis sp. nov. and Kribbella speibonae sp. nov., isolated from soil.</title>
        <authorList>
            <person name="Curtis S.M."/>
            <person name="Norton I."/>
            <person name="Everest G.J."/>
            <person name="Meyers P.R."/>
        </authorList>
    </citation>
    <scope>NUCLEOTIDE SEQUENCE [LARGE SCALE GENOMIC DNA]</scope>
    <source>
        <strain evidence="2 3">NRRL B-24813</strain>
    </source>
</reference>
<dbReference type="AlphaFoldDB" id="A0A4R0KT63"/>
<dbReference type="InterPro" id="IPR012667">
    <property type="entry name" value="CbtB_put"/>
</dbReference>
<organism evidence="2 3">
    <name type="scientific">Kribbella pittospori</name>
    <dbReference type="NCBI Taxonomy" id="722689"/>
    <lineage>
        <taxon>Bacteria</taxon>
        <taxon>Bacillati</taxon>
        <taxon>Actinomycetota</taxon>
        <taxon>Actinomycetes</taxon>
        <taxon>Propionibacteriales</taxon>
        <taxon>Kribbellaceae</taxon>
        <taxon>Kribbella</taxon>
    </lineage>
</organism>
<comment type="caution">
    <text evidence="2">The sequence shown here is derived from an EMBL/GenBank/DDBJ whole genome shotgun (WGS) entry which is preliminary data.</text>
</comment>
<dbReference type="Pfam" id="PF09489">
    <property type="entry name" value="CbtB"/>
    <property type="match status" value="1"/>
</dbReference>
<feature type="transmembrane region" description="Helical" evidence="1">
    <location>
        <begin position="13"/>
        <end position="30"/>
    </location>
</feature>
<keyword evidence="1" id="KW-1133">Transmembrane helix</keyword>
<evidence type="ECO:0000313" key="3">
    <source>
        <dbReference type="Proteomes" id="UP000291144"/>
    </source>
</evidence>
<keyword evidence="1" id="KW-0812">Transmembrane</keyword>
<evidence type="ECO:0000256" key="1">
    <source>
        <dbReference type="SAM" id="Phobius"/>
    </source>
</evidence>
<accession>A0A4R0KT63</accession>
<keyword evidence="3" id="KW-1185">Reference proteome</keyword>
<dbReference type="Proteomes" id="UP000291144">
    <property type="component" value="Unassembled WGS sequence"/>
</dbReference>
<dbReference type="EMBL" id="SJKB01000004">
    <property type="protein sequence ID" value="TCC62326.1"/>
    <property type="molecule type" value="Genomic_DNA"/>
</dbReference>
<gene>
    <name evidence="2" type="ORF">E0H73_16660</name>
</gene>
<proteinExistence type="predicted"/>
<evidence type="ECO:0000313" key="2">
    <source>
        <dbReference type="EMBL" id="TCC62326.1"/>
    </source>
</evidence>
<dbReference type="OrthoDB" id="122519at2"/>
<sequence>MSNVTTTAERIPVWAYLIAVLSLIALYLILQDNGAVLSTVAPYVHEFTHDGRHILGVPCH</sequence>
<keyword evidence="1" id="KW-0472">Membrane</keyword>
<protein>
    <submittedName>
        <fullName evidence="2">CbtB-domain containing protein</fullName>
    </submittedName>
</protein>
<dbReference type="RefSeq" id="WP_131356417.1">
    <property type="nucleotide sequence ID" value="NZ_SJKB01000004.1"/>
</dbReference>